<accession>A0A6C0D454</accession>
<protein>
    <submittedName>
        <fullName evidence="1">Uncharacterized protein</fullName>
    </submittedName>
</protein>
<reference evidence="1" key="1">
    <citation type="journal article" date="2020" name="Nature">
        <title>Giant virus diversity and host interactions through global metagenomics.</title>
        <authorList>
            <person name="Schulz F."/>
            <person name="Roux S."/>
            <person name="Paez-Espino D."/>
            <person name="Jungbluth S."/>
            <person name="Walsh D.A."/>
            <person name="Denef V.J."/>
            <person name="McMahon K.D."/>
            <person name="Konstantinidis K.T."/>
            <person name="Eloe-Fadrosh E.A."/>
            <person name="Kyrpides N.C."/>
            <person name="Woyke T."/>
        </authorList>
    </citation>
    <scope>NUCLEOTIDE SEQUENCE</scope>
    <source>
        <strain evidence="1">GVMAG-M-3300023174-107</strain>
    </source>
</reference>
<organism evidence="1">
    <name type="scientific">viral metagenome</name>
    <dbReference type="NCBI Taxonomy" id="1070528"/>
    <lineage>
        <taxon>unclassified sequences</taxon>
        <taxon>metagenomes</taxon>
        <taxon>organismal metagenomes</taxon>
    </lineage>
</organism>
<dbReference type="AlphaFoldDB" id="A0A6C0D454"/>
<proteinExistence type="predicted"/>
<name>A0A6C0D454_9ZZZZ</name>
<dbReference type="EMBL" id="MN739521">
    <property type="protein sequence ID" value="QHT10495.1"/>
    <property type="molecule type" value="Genomic_DNA"/>
</dbReference>
<sequence>MRSIHDHLKENRVYVVEIPYHAFTRYEGKTYSAFGKGIYRGEYGKGPNYYYLWDVHVYLRGTNIKFTRDNVDYLGALLLDTIAIYDFEKIREKSKRARQQMEQRSLNMILKRLVNEEFQWT</sequence>
<evidence type="ECO:0000313" key="1">
    <source>
        <dbReference type="EMBL" id="QHT10495.1"/>
    </source>
</evidence>